<dbReference type="SUPFAM" id="SSF56176">
    <property type="entry name" value="FAD-binding/transporter-associated domain-like"/>
    <property type="match status" value="1"/>
</dbReference>
<dbReference type="Proteomes" id="UP000578449">
    <property type="component" value="Unassembled WGS sequence"/>
</dbReference>
<keyword evidence="2" id="KW-0560">Oxidoreductase</keyword>
<organism evidence="2 3">
    <name type="scientific">Thermocatellispora tengchongensis</name>
    <dbReference type="NCBI Taxonomy" id="1073253"/>
    <lineage>
        <taxon>Bacteria</taxon>
        <taxon>Bacillati</taxon>
        <taxon>Actinomycetota</taxon>
        <taxon>Actinomycetes</taxon>
        <taxon>Streptosporangiales</taxon>
        <taxon>Streptosporangiaceae</taxon>
        <taxon>Thermocatellispora</taxon>
    </lineage>
</organism>
<dbReference type="AlphaFoldDB" id="A0A840NQX2"/>
<sequence length="300" mass="30973">MTMTLDELTGAEGEFRAGGTDLMARPARGPHIDLTGVAALAGGITWRADGSARIGALTTVAVLARDERLAAAYPSLARTAAGLATPQIREAGTLGGNLLQRNRCPYFRSPAFTCHQKGGTSCPARDGIGLHATVIESGPCIAPHPSSLAMALLGYEAQVEVHGRGLVPVGELYSDDPARDHLLGPGEVLVAVELPPPLPGERGAYKRAIGRAEAEWPLAEATARVVVEDGAIVFATVAVGGVARTPLRLPEVEEALVGGESLERAADLAARRCAPGGPAAYKAALLTGTVLEVLERCTAD</sequence>
<comment type="caution">
    <text evidence="2">The sequence shown here is derived from an EMBL/GenBank/DDBJ whole genome shotgun (WGS) entry which is preliminary data.</text>
</comment>
<evidence type="ECO:0000259" key="1">
    <source>
        <dbReference type="PROSITE" id="PS51387"/>
    </source>
</evidence>
<proteinExistence type="predicted"/>
<gene>
    <name evidence="2" type="ORF">HNP84_000692</name>
</gene>
<dbReference type="InterPro" id="IPR016166">
    <property type="entry name" value="FAD-bd_PCMH"/>
</dbReference>
<dbReference type="PANTHER" id="PTHR42659:SF9">
    <property type="entry name" value="XANTHINE DEHYDROGENASE FAD-BINDING SUBUNIT XDHB-RELATED"/>
    <property type="match status" value="1"/>
</dbReference>
<dbReference type="InterPro" id="IPR016169">
    <property type="entry name" value="FAD-bd_PCMH_sub2"/>
</dbReference>
<accession>A0A840NQX2</accession>
<dbReference type="InterPro" id="IPR036683">
    <property type="entry name" value="CO_DH_flav_C_dom_sf"/>
</dbReference>
<keyword evidence="3" id="KW-1185">Reference proteome</keyword>
<evidence type="ECO:0000313" key="3">
    <source>
        <dbReference type="Proteomes" id="UP000578449"/>
    </source>
</evidence>
<dbReference type="InterPro" id="IPR002346">
    <property type="entry name" value="Mopterin_DH_FAD-bd"/>
</dbReference>
<dbReference type="PANTHER" id="PTHR42659">
    <property type="entry name" value="XANTHINE DEHYDROGENASE SUBUNIT C-RELATED"/>
    <property type="match status" value="1"/>
</dbReference>
<dbReference type="InterPro" id="IPR036318">
    <property type="entry name" value="FAD-bd_PCMH-like_sf"/>
</dbReference>
<dbReference type="GO" id="GO:0071949">
    <property type="term" value="F:FAD binding"/>
    <property type="evidence" value="ECO:0007669"/>
    <property type="project" value="InterPro"/>
</dbReference>
<dbReference type="RefSeq" id="WP_185047806.1">
    <property type="nucleotide sequence ID" value="NZ_BAABIX010000013.1"/>
</dbReference>
<dbReference type="Gene3D" id="3.30.390.50">
    <property type="entry name" value="CO dehydrogenase flavoprotein, C-terminal domain"/>
    <property type="match status" value="1"/>
</dbReference>
<dbReference type="EC" id="1.17.1.4" evidence="2"/>
<dbReference type="Pfam" id="PF03450">
    <property type="entry name" value="CO_deh_flav_C"/>
    <property type="match status" value="1"/>
</dbReference>
<dbReference type="SMART" id="SM01092">
    <property type="entry name" value="CO_deh_flav_C"/>
    <property type="match status" value="1"/>
</dbReference>
<reference evidence="2 3" key="1">
    <citation type="submission" date="2020-08" db="EMBL/GenBank/DDBJ databases">
        <title>Genomic Encyclopedia of Type Strains, Phase IV (KMG-IV): sequencing the most valuable type-strain genomes for metagenomic binning, comparative biology and taxonomic classification.</title>
        <authorList>
            <person name="Goeker M."/>
        </authorList>
    </citation>
    <scope>NUCLEOTIDE SEQUENCE [LARGE SCALE GENOMIC DNA]</scope>
    <source>
        <strain evidence="2 3">DSM 45615</strain>
    </source>
</reference>
<evidence type="ECO:0000313" key="2">
    <source>
        <dbReference type="EMBL" id="MBB5131004.1"/>
    </source>
</evidence>
<dbReference type="EMBL" id="JACHGN010000001">
    <property type="protein sequence ID" value="MBB5131004.1"/>
    <property type="molecule type" value="Genomic_DNA"/>
</dbReference>
<dbReference type="SUPFAM" id="SSF55447">
    <property type="entry name" value="CO dehydrogenase flavoprotein C-terminal domain-like"/>
    <property type="match status" value="1"/>
</dbReference>
<dbReference type="InterPro" id="IPR051312">
    <property type="entry name" value="Diverse_Substr_Oxidored"/>
</dbReference>
<feature type="domain" description="FAD-binding PCMH-type" evidence="1">
    <location>
        <begin position="1"/>
        <end position="199"/>
    </location>
</feature>
<dbReference type="Gene3D" id="3.30.465.10">
    <property type="match status" value="1"/>
</dbReference>
<protein>
    <submittedName>
        <fullName evidence="2">Xanthine dehydrogenase YagS FAD-binding subunit</fullName>
        <ecNumber evidence="2">1.17.1.4</ecNumber>
    </submittedName>
</protein>
<name>A0A840NQX2_9ACTN</name>
<dbReference type="Pfam" id="PF00941">
    <property type="entry name" value="FAD_binding_5"/>
    <property type="match status" value="1"/>
</dbReference>
<dbReference type="InterPro" id="IPR005107">
    <property type="entry name" value="CO_DH_flav_C"/>
</dbReference>
<dbReference type="PROSITE" id="PS51387">
    <property type="entry name" value="FAD_PCMH"/>
    <property type="match status" value="1"/>
</dbReference>
<dbReference type="GO" id="GO:0004854">
    <property type="term" value="F:xanthine dehydrogenase activity"/>
    <property type="evidence" value="ECO:0007669"/>
    <property type="project" value="UniProtKB-EC"/>
</dbReference>